<accession>A0A9Y1FL33</accession>
<evidence type="ECO:0000256" key="2">
    <source>
        <dbReference type="ARBA" id="ARBA00023134"/>
    </source>
</evidence>
<evidence type="ECO:0000313" key="3">
    <source>
        <dbReference type="EMBL" id="UJG40556.1"/>
    </source>
</evidence>
<dbReference type="InterPro" id="IPR006689">
    <property type="entry name" value="Small_GTPase_ARF/SAR"/>
</dbReference>
<dbReference type="PROSITE" id="PS51417">
    <property type="entry name" value="ARF"/>
    <property type="match status" value="1"/>
</dbReference>
<keyword evidence="2" id="KW-0342">GTP-binding</keyword>
<dbReference type="GO" id="GO:0003924">
    <property type="term" value="F:GTPase activity"/>
    <property type="evidence" value="ECO:0007669"/>
    <property type="project" value="InterPro"/>
</dbReference>
<dbReference type="GO" id="GO:0043001">
    <property type="term" value="P:Golgi to plasma membrane protein transport"/>
    <property type="evidence" value="ECO:0007669"/>
    <property type="project" value="TreeGrafter"/>
</dbReference>
<dbReference type="SUPFAM" id="SSF52540">
    <property type="entry name" value="P-loop containing nucleoside triphosphate hydrolases"/>
    <property type="match status" value="1"/>
</dbReference>
<dbReference type="GO" id="GO:0006886">
    <property type="term" value="P:intracellular protein transport"/>
    <property type="evidence" value="ECO:0007669"/>
    <property type="project" value="TreeGrafter"/>
</dbReference>
<organism evidence="3">
    <name type="scientific">Candidatus Heimdallarchaeum aukensis</name>
    <dbReference type="NCBI Taxonomy" id="2876573"/>
    <lineage>
        <taxon>Archaea</taxon>
        <taxon>Promethearchaeati</taxon>
        <taxon>Candidatus Heimdallarchaeota</taxon>
        <taxon>Candidatus Heimdallarchaeia (ex Rinke et al. 2021) (nom. nud.)</taxon>
        <taxon>Candidatus Heimdallarchaeales</taxon>
        <taxon>Candidatus Heimdallarchaeaceae</taxon>
        <taxon>Candidatus Heimdallarchaeum</taxon>
    </lineage>
</organism>
<reference evidence="3" key="1">
    <citation type="journal article" date="2022" name="Nat. Microbiol.">
        <title>Unique mobile elements and scalable gene flow at the prokaryote-eukaryote boundary revealed by circularized Asgard archaea genomes.</title>
        <authorList>
            <person name="Wu F."/>
            <person name="Speth D.R."/>
            <person name="Philosof A."/>
            <person name="Cremiere A."/>
            <person name="Narayanan A."/>
            <person name="Barco R.A."/>
            <person name="Connon S.A."/>
            <person name="Amend J.P."/>
            <person name="Antoshechkin I.A."/>
            <person name="Orphan V.J."/>
        </authorList>
    </citation>
    <scope>NUCLEOTIDE SEQUENCE</scope>
    <source>
        <strain evidence="3">PM71</strain>
    </source>
</reference>
<proteinExistence type="predicted"/>
<dbReference type="AlphaFoldDB" id="A0A9Y1FL33"/>
<evidence type="ECO:0000256" key="1">
    <source>
        <dbReference type="ARBA" id="ARBA00022741"/>
    </source>
</evidence>
<dbReference type="InterPro" id="IPR024156">
    <property type="entry name" value="Small_GTPase_ARF"/>
</dbReference>
<sequence length="324" mass="37483">MSPNYYYLKRDISVTVAGLENSGKTYFINRLLGYNNTIITSTMGVNHELYNADGIILDITDLGGLPSFRKTLWKSFISRSDALIYVTDITKKDQLHESKKWFTRSLNWLKEENPVLVLFNMRDEEFSNSEVKSIVKKFSDGVRKKNIEYLSTSFSSGKNFDRTINWLASSIIQQLIVDKITVEMFISYIKTDKGVYEMRLTTPQSNLNSDILSPVIQCKFSSSHFPIIEILKYRDRQFIMAADDSVSCWLVTTRMEQIRSTNLLTKLLIEFVKDLQGIKKTKTGLTETEITRYLLSNIIDKQVFWSVKAAPLFEVTLIRDFQDE</sequence>
<dbReference type="Gene3D" id="3.40.50.300">
    <property type="entry name" value="P-loop containing nucleotide triphosphate hydrolases"/>
    <property type="match status" value="1"/>
</dbReference>
<dbReference type="PANTHER" id="PTHR45909:SF1">
    <property type="entry name" value="ADP-RIBOSYLATION FACTOR-RELATED PROTEIN 1"/>
    <property type="match status" value="1"/>
</dbReference>
<gene>
    <name evidence="3" type="ORF">K9W45_12070</name>
</gene>
<dbReference type="GO" id="GO:0005525">
    <property type="term" value="F:GTP binding"/>
    <property type="evidence" value="ECO:0007669"/>
    <property type="project" value="UniProtKB-KW"/>
</dbReference>
<dbReference type="PANTHER" id="PTHR45909">
    <property type="entry name" value="ADP-RIBOSYLATION FACTOR-RELATED PROTEIN 1"/>
    <property type="match status" value="1"/>
</dbReference>
<dbReference type="Pfam" id="PF00025">
    <property type="entry name" value="Arf"/>
    <property type="match status" value="1"/>
</dbReference>
<dbReference type="GO" id="GO:0034067">
    <property type="term" value="P:protein localization to Golgi apparatus"/>
    <property type="evidence" value="ECO:0007669"/>
    <property type="project" value="TreeGrafter"/>
</dbReference>
<keyword evidence="1" id="KW-0547">Nucleotide-binding</keyword>
<name>A0A9Y1FL33_9ARCH</name>
<protein>
    <submittedName>
        <fullName evidence="3">50S ribosome-binding GTPase</fullName>
    </submittedName>
</protein>
<dbReference type="Proteomes" id="UP001201020">
    <property type="component" value="Chromosome"/>
</dbReference>
<dbReference type="SMART" id="SM00177">
    <property type="entry name" value="ARF"/>
    <property type="match status" value="1"/>
</dbReference>
<dbReference type="EMBL" id="CP084166">
    <property type="protein sequence ID" value="UJG40556.1"/>
    <property type="molecule type" value="Genomic_DNA"/>
</dbReference>
<dbReference type="InterPro" id="IPR027417">
    <property type="entry name" value="P-loop_NTPase"/>
</dbReference>